<protein>
    <recommendedName>
        <fullName evidence="8">Alcohol dehydrogenase-like C-terminal domain-containing protein</fullName>
    </recommendedName>
</protein>
<feature type="region of interest" description="Disordered" evidence="7">
    <location>
        <begin position="1"/>
        <end position="30"/>
    </location>
</feature>
<dbReference type="GO" id="GO:0051903">
    <property type="term" value="F:S-(hydroxymethyl)glutathione dehydrogenase [NAD(P)+] activity"/>
    <property type="evidence" value="ECO:0007669"/>
    <property type="project" value="TreeGrafter"/>
</dbReference>
<dbReference type="OrthoDB" id="1738132at2759"/>
<keyword evidence="3" id="KW-0479">Metal-binding</keyword>
<evidence type="ECO:0000259" key="8">
    <source>
        <dbReference type="Pfam" id="PF00107"/>
    </source>
</evidence>
<reference evidence="11 12" key="1">
    <citation type="journal article" date="2020" name="Nat. Food">
        <title>A phased Vanilla planifolia genome enables genetic improvement of flavour and production.</title>
        <authorList>
            <person name="Hasing T."/>
            <person name="Tang H."/>
            <person name="Brym M."/>
            <person name="Khazi F."/>
            <person name="Huang T."/>
            <person name="Chambers A.H."/>
        </authorList>
    </citation>
    <scope>NUCLEOTIDE SEQUENCE [LARGE SCALE GENOMIC DNA]</scope>
    <source>
        <tissue evidence="9">Leaf</tissue>
    </source>
</reference>
<accession>A0A835R5H5</accession>
<dbReference type="InterPro" id="IPR013149">
    <property type="entry name" value="ADH-like_C"/>
</dbReference>
<dbReference type="GO" id="GO:0005829">
    <property type="term" value="C:cytosol"/>
    <property type="evidence" value="ECO:0007669"/>
    <property type="project" value="TreeGrafter"/>
</dbReference>
<evidence type="ECO:0000256" key="7">
    <source>
        <dbReference type="SAM" id="MobiDB-lite"/>
    </source>
</evidence>
<dbReference type="EMBL" id="JADCNM010000005">
    <property type="protein sequence ID" value="KAG0482802.1"/>
    <property type="molecule type" value="Genomic_DNA"/>
</dbReference>
<comment type="catalytic activity">
    <reaction evidence="5">
        <text>a secondary alcohol + NAD(+) = a ketone + NADH + H(+)</text>
        <dbReference type="Rhea" id="RHEA:10740"/>
        <dbReference type="ChEBI" id="CHEBI:15378"/>
        <dbReference type="ChEBI" id="CHEBI:17087"/>
        <dbReference type="ChEBI" id="CHEBI:35681"/>
        <dbReference type="ChEBI" id="CHEBI:57540"/>
        <dbReference type="ChEBI" id="CHEBI:57945"/>
        <dbReference type="EC" id="1.1.1.1"/>
    </reaction>
</comment>
<evidence type="ECO:0000256" key="4">
    <source>
        <dbReference type="ARBA" id="ARBA00022833"/>
    </source>
</evidence>
<keyword evidence="4" id="KW-0862">Zinc</keyword>
<evidence type="ECO:0000313" key="10">
    <source>
        <dbReference type="EMBL" id="KAG0482802.1"/>
    </source>
</evidence>
<dbReference type="PANTHER" id="PTHR43880:SF10">
    <property type="entry name" value="ALCOHOL DEHYDROGENASE-LIKE 2"/>
    <property type="match status" value="1"/>
</dbReference>
<evidence type="ECO:0000313" key="11">
    <source>
        <dbReference type="Proteomes" id="UP000636800"/>
    </source>
</evidence>
<feature type="domain" description="Alcohol dehydrogenase-like C-terminal" evidence="8">
    <location>
        <begin position="91"/>
        <end position="214"/>
    </location>
</feature>
<evidence type="ECO:0000256" key="1">
    <source>
        <dbReference type="ARBA" id="ARBA00001947"/>
    </source>
</evidence>
<dbReference type="Proteomes" id="UP000639772">
    <property type="component" value="Unassembled WGS sequence"/>
</dbReference>
<organism evidence="9 11">
    <name type="scientific">Vanilla planifolia</name>
    <name type="common">Vanilla</name>
    <dbReference type="NCBI Taxonomy" id="51239"/>
    <lineage>
        <taxon>Eukaryota</taxon>
        <taxon>Viridiplantae</taxon>
        <taxon>Streptophyta</taxon>
        <taxon>Embryophyta</taxon>
        <taxon>Tracheophyta</taxon>
        <taxon>Spermatophyta</taxon>
        <taxon>Magnoliopsida</taxon>
        <taxon>Liliopsida</taxon>
        <taxon>Asparagales</taxon>
        <taxon>Orchidaceae</taxon>
        <taxon>Vanilloideae</taxon>
        <taxon>Vanilleae</taxon>
        <taxon>Vanilla</taxon>
    </lineage>
</organism>
<gene>
    <name evidence="10" type="ORF">HPP92_010886</name>
    <name evidence="9" type="ORF">HPP92_011161</name>
</gene>
<name>A0A835R5H5_VANPL</name>
<proteinExistence type="predicted"/>
<dbReference type="Proteomes" id="UP000636800">
    <property type="component" value="Chromosome 5"/>
</dbReference>
<evidence type="ECO:0000256" key="5">
    <source>
        <dbReference type="ARBA" id="ARBA00049164"/>
    </source>
</evidence>
<evidence type="ECO:0000256" key="6">
    <source>
        <dbReference type="ARBA" id="ARBA00049243"/>
    </source>
</evidence>
<comment type="catalytic activity">
    <reaction evidence="6">
        <text>a primary alcohol + NAD(+) = an aldehyde + NADH + H(+)</text>
        <dbReference type="Rhea" id="RHEA:10736"/>
        <dbReference type="ChEBI" id="CHEBI:15378"/>
        <dbReference type="ChEBI" id="CHEBI:15734"/>
        <dbReference type="ChEBI" id="CHEBI:17478"/>
        <dbReference type="ChEBI" id="CHEBI:57540"/>
        <dbReference type="ChEBI" id="CHEBI:57945"/>
        <dbReference type="EC" id="1.1.1.1"/>
    </reaction>
</comment>
<evidence type="ECO:0000313" key="9">
    <source>
        <dbReference type="EMBL" id="KAG0480303.1"/>
    </source>
</evidence>
<comment type="cofactor">
    <cofactor evidence="1">
        <name>Zn(2+)</name>
        <dbReference type="ChEBI" id="CHEBI:29105"/>
    </cofactor>
</comment>
<evidence type="ECO:0000256" key="3">
    <source>
        <dbReference type="ARBA" id="ARBA00022723"/>
    </source>
</evidence>
<comment type="caution">
    <text evidence="9">The sequence shown here is derived from an EMBL/GenBank/DDBJ whole genome shotgun (WGS) entry which is preliminary data.</text>
</comment>
<dbReference type="InterPro" id="IPR036291">
    <property type="entry name" value="NAD(P)-bd_dom_sf"/>
</dbReference>
<dbReference type="SUPFAM" id="SSF51735">
    <property type="entry name" value="NAD(P)-binding Rossmann-fold domains"/>
    <property type="match status" value="1"/>
</dbReference>
<comment type="subunit">
    <text evidence="2">Homodimer.</text>
</comment>
<dbReference type="Gene3D" id="3.90.180.10">
    <property type="entry name" value="Medium-chain alcohol dehydrogenases, catalytic domain"/>
    <property type="match status" value="1"/>
</dbReference>
<dbReference type="AlphaFoldDB" id="A0A835R5H5"/>
<dbReference type="EMBL" id="JADCNL010000005">
    <property type="protein sequence ID" value="KAG0480303.1"/>
    <property type="molecule type" value="Genomic_DNA"/>
</dbReference>
<dbReference type="GO" id="GO:0008270">
    <property type="term" value="F:zinc ion binding"/>
    <property type="evidence" value="ECO:0007669"/>
    <property type="project" value="TreeGrafter"/>
</dbReference>
<evidence type="ECO:0000313" key="12">
    <source>
        <dbReference type="Proteomes" id="UP000639772"/>
    </source>
</evidence>
<dbReference type="Pfam" id="PF00107">
    <property type="entry name" value="ADH_zinc_N"/>
    <property type="match status" value="1"/>
</dbReference>
<keyword evidence="11" id="KW-1185">Reference proteome</keyword>
<evidence type="ECO:0000256" key="2">
    <source>
        <dbReference type="ARBA" id="ARBA00011738"/>
    </source>
</evidence>
<dbReference type="GO" id="GO:0046294">
    <property type="term" value="P:formaldehyde catabolic process"/>
    <property type="evidence" value="ECO:0007669"/>
    <property type="project" value="TreeGrafter"/>
</dbReference>
<dbReference type="GO" id="GO:0004022">
    <property type="term" value="F:alcohol dehydrogenase (NAD+) activity"/>
    <property type="evidence" value="ECO:0007669"/>
    <property type="project" value="UniProtKB-EC"/>
</dbReference>
<sequence length="223" mass="23890">MHNGAVPGAAGDSRRHPNITDAEGPSGRKLPRRVQLQRVHGCGHAQVARLTSPSRRRRPAFSAVVSPLVSGGLEGGRRRGRVYRGHFWVGAVGLAVAEGSRRRGAAKIIGVDLNLKKFEIGKKFGLTDFVNPTEIGEKSLDELVPYNVRVIKEMTNGGADYCFECIGLALMKDAAVLMGAGKPLFLGWKCTASPCPSNLPDLEGRCIMGSLFGGIKAKVTFQP</sequence>
<dbReference type="PANTHER" id="PTHR43880">
    <property type="entry name" value="ALCOHOL DEHYDROGENASE"/>
    <property type="match status" value="1"/>
</dbReference>
<dbReference type="Gene3D" id="3.40.50.720">
    <property type="entry name" value="NAD(P)-binding Rossmann-like Domain"/>
    <property type="match status" value="1"/>
</dbReference>
<dbReference type="FunFam" id="3.40.50.720:FF:000003">
    <property type="entry name" value="S-(hydroxymethyl)glutathione dehydrogenase"/>
    <property type="match status" value="1"/>
</dbReference>